<proteinExistence type="predicted"/>
<keyword evidence="2" id="KW-1185">Reference proteome</keyword>
<reference evidence="1 2" key="1">
    <citation type="submission" date="2020-04" db="EMBL/GenBank/DDBJ databases">
        <authorList>
            <person name="De Canck E."/>
        </authorList>
    </citation>
    <scope>NUCLEOTIDE SEQUENCE [LARGE SCALE GENOMIC DNA]</scope>
    <source>
        <strain evidence="1 2">LMG 6000</strain>
    </source>
</reference>
<organism evidence="1 2">
    <name type="scientific">Achromobacter insolitus</name>
    <dbReference type="NCBI Taxonomy" id="217204"/>
    <lineage>
        <taxon>Bacteria</taxon>
        <taxon>Pseudomonadati</taxon>
        <taxon>Pseudomonadota</taxon>
        <taxon>Betaproteobacteria</taxon>
        <taxon>Burkholderiales</taxon>
        <taxon>Alcaligenaceae</taxon>
        <taxon>Achromobacter</taxon>
    </lineage>
</organism>
<accession>A0A6S7F3U4</accession>
<dbReference type="InterPro" id="IPR058601">
    <property type="entry name" value="Phage_phiTE_015-like"/>
</dbReference>
<dbReference type="AlphaFoldDB" id="A0A6S7F3U4"/>
<dbReference type="RefSeq" id="WP_175201615.1">
    <property type="nucleotide sequence ID" value="NZ_CADILH010000003.1"/>
</dbReference>
<name>A0A6S7F3U4_9BURK</name>
<dbReference type="Proteomes" id="UP000494183">
    <property type="component" value="Unassembled WGS sequence"/>
</dbReference>
<evidence type="ECO:0000313" key="1">
    <source>
        <dbReference type="EMBL" id="CAB3931558.1"/>
    </source>
</evidence>
<protein>
    <submittedName>
        <fullName evidence="1">Uncharacterized protein</fullName>
    </submittedName>
</protein>
<dbReference type="EMBL" id="CADILH010000003">
    <property type="protein sequence ID" value="CAB3931558.1"/>
    <property type="molecule type" value="Genomic_DNA"/>
</dbReference>
<gene>
    <name evidence="1" type="ORF">LMG6000_02214</name>
</gene>
<sequence length="214" mass="24005">MNDFHTLTDCEGVELQSNVPFRFACCDCGLVHDMVIVSQDDKPVGFAIKRLPEATQERRAAVGIDFEHWLYHEQTEHDVDDLNKAAIELARKAFSAGLRKSPSAPGDAQDERQAFEAWANKKKMPLARIGEQYDDFWVDHAWKGWQARAALAAPAAGDALDARRYRWLRDQTETDGIAIVMKDKHFDESSTCAENIDKFIDAALAAQVPQQGEA</sequence>
<dbReference type="Pfam" id="PF26207">
    <property type="entry name" value="Phage_phiTE_015"/>
    <property type="match status" value="1"/>
</dbReference>
<evidence type="ECO:0000313" key="2">
    <source>
        <dbReference type="Proteomes" id="UP000494183"/>
    </source>
</evidence>